<dbReference type="AlphaFoldDB" id="I3ZYE5"/>
<sequence>MDMDKEKFFKDLEFKFKVEKKATSLEELEVKFKVLEEYLIDTSLYFKKFGLKIYGFEELEVKNNKEEFDELERKIINFRRLYPTKSFREEEGLHDEYGLFYLEYVEKKLRGYGYFMVLGRGHRDAYYNNILFTAKRLGCNSFTQAIILLGNGDLSLGRNRLHDLHIRFIKLYSYNTK</sequence>
<gene>
    <name evidence="2" type="ordered locus">Ornrh_0526</name>
</gene>
<feature type="coiled-coil region" evidence="1">
    <location>
        <begin position="54"/>
        <end position="81"/>
    </location>
</feature>
<evidence type="ECO:0000313" key="2">
    <source>
        <dbReference type="EMBL" id="AFL96729.1"/>
    </source>
</evidence>
<keyword evidence="3" id="KW-1185">Reference proteome</keyword>
<accession>I3ZYE5</accession>
<dbReference type="KEGG" id="orh:Ornrh_0526"/>
<protein>
    <submittedName>
        <fullName evidence="2">Uncharacterized protein</fullName>
    </submittedName>
</protein>
<reference evidence="2 3" key="1">
    <citation type="submission" date="2012-06" db="EMBL/GenBank/DDBJ databases">
        <title>The complete genome of Ornithobacterium rhinotracheale DSM 15997.</title>
        <authorList>
            <consortium name="US DOE Joint Genome Institute (JGI-PGF)"/>
            <person name="Lucas S."/>
            <person name="Copeland A."/>
            <person name="Lapidus A."/>
            <person name="Goodwin L."/>
            <person name="Pitluck S."/>
            <person name="Peters L."/>
            <person name="Mikhailova N."/>
            <person name="Teshima H."/>
            <person name="Kyrpides N."/>
            <person name="Mavromatis K."/>
            <person name="Pagani I."/>
            <person name="Ivanova N."/>
            <person name="Ovchinnikova G."/>
            <person name="Zeytun A."/>
            <person name="Detter J.C."/>
            <person name="Han C."/>
            <person name="Land M."/>
            <person name="Hauser L."/>
            <person name="Markowitz V."/>
            <person name="Cheng J.-F."/>
            <person name="Hugenholtz P."/>
            <person name="Woyke T."/>
            <person name="Wu D."/>
            <person name="Lang E."/>
            <person name="Kopitz M."/>
            <person name="Brambilla E."/>
            <person name="Klenk H.-P."/>
            <person name="Eisen J.A."/>
        </authorList>
    </citation>
    <scope>NUCLEOTIDE SEQUENCE [LARGE SCALE GENOMIC DNA]</scope>
    <source>
        <strain evidence="3">ATCC 51463 / DSM 15997 / CCUG 23171 / LMG 9086</strain>
    </source>
</reference>
<organism evidence="2 3">
    <name type="scientific">Ornithobacterium rhinotracheale (strain ATCC 51463 / DSM 15997 / CCUG 23171 / CIP 104009 / LMG 9086)</name>
    <dbReference type="NCBI Taxonomy" id="867902"/>
    <lineage>
        <taxon>Bacteria</taxon>
        <taxon>Pseudomonadati</taxon>
        <taxon>Bacteroidota</taxon>
        <taxon>Flavobacteriia</taxon>
        <taxon>Flavobacteriales</taxon>
        <taxon>Weeksellaceae</taxon>
        <taxon>Ornithobacterium</taxon>
    </lineage>
</organism>
<evidence type="ECO:0000256" key="1">
    <source>
        <dbReference type="SAM" id="Coils"/>
    </source>
</evidence>
<name>I3ZYE5_ORNRL</name>
<dbReference type="EMBL" id="CP003283">
    <property type="protein sequence ID" value="AFL96729.1"/>
    <property type="molecule type" value="Genomic_DNA"/>
</dbReference>
<proteinExistence type="predicted"/>
<dbReference type="Proteomes" id="UP000006051">
    <property type="component" value="Chromosome"/>
</dbReference>
<keyword evidence="1" id="KW-0175">Coiled coil</keyword>
<evidence type="ECO:0000313" key="3">
    <source>
        <dbReference type="Proteomes" id="UP000006051"/>
    </source>
</evidence>
<dbReference type="STRING" id="867902.Ornrh_0526"/>
<dbReference type="HOGENOM" id="CLU_1516438_0_0_10"/>